<dbReference type="InterPro" id="IPR011017">
    <property type="entry name" value="TRASH_dom"/>
</dbReference>
<comment type="caution">
    <text evidence="2">The sequence shown here is derived from an EMBL/GenBank/DDBJ whole genome shotgun (WGS) entry which is preliminary data.</text>
</comment>
<evidence type="ECO:0000313" key="3">
    <source>
        <dbReference type="Proteomes" id="UP001529235"/>
    </source>
</evidence>
<protein>
    <submittedName>
        <fullName evidence="2">YHS domain-containing protein</fullName>
    </submittedName>
</protein>
<evidence type="ECO:0000259" key="1">
    <source>
        <dbReference type="SMART" id="SM00746"/>
    </source>
</evidence>
<dbReference type="SUPFAM" id="SSF47240">
    <property type="entry name" value="Ferritin-like"/>
    <property type="match status" value="1"/>
</dbReference>
<gene>
    <name evidence="2" type="ORF">QPL79_08335</name>
</gene>
<name>A0ABD4Z8W3_9CREN</name>
<feature type="domain" description="TRASH" evidence="1">
    <location>
        <begin position="6"/>
        <end position="44"/>
    </location>
</feature>
<dbReference type="InterPro" id="IPR007029">
    <property type="entry name" value="YHS_dom"/>
</dbReference>
<keyword evidence="3" id="KW-1185">Reference proteome</keyword>
<dbReference type="EMBL" id="JASNVW010000007">
    <property type="protein sequence ID" value="MDK6029368.1"/>
    <property type="molecule type" value="Genomic_DNA"/>
</dbReference>
<dbReference type="InterPro" id="IPR012348">
    <property type="entry name" value="RNR-like"/>
</dbReference>
<dbReference type="RefSeq" id="WP_285274354.1">
    <property type="nucleotide sequence ID" value="NZ_JASNVW010000007.1"/>
</dbReference>
<organism evidence="2 3">
    <name type="scientific">Ignisphaera cupida</name>
    <dbReference type="NCBI Taxonomy" id="3050454"/>
    <lineage>
        <taxon>Archaea</taxon>
        <taxon>Thermoproteota</taxon>
        <taxon>Thermoprotei</taxon>
        <taxon>Desulfurococcales</taxon>
        <taxon>Desulfurococcaceae</taxon>
        <taxon>Ignisphaera</taxon>
    </lineage>
</organism>
<evidence type="ECO:0000313" key="2">
    <source>
        <dbReference type="EMBL" id="MDK6029368.1"/>
    </source>
</evidence>
<reference evidence="2 3" key="1">
    <citation type="submission" date="2023-05" db="EMBL/GenBank/DDBJ databases">
        <title>A new hyperthermophilic archaea 'Ignisphaera cupida' sp. nov. and description of the family 'Ignisphaeraceae' fam. nov.</title>
        <authorList>
            <person name="Podosokorskaya O.A."/>
            <person name="Elcheninov A.G."/>
            <person name="Klukina A."/>
            <person name="Merkel A.Y."/>
        </authorList>
    </citation>
    <scope>NUCLEOTIDE SEQUENCE [LARGE SCALE GENOMIC DNA]</scope>
    <source>
        <strain evidence="2 3">4213-co</strain>
    </source>
</reference>
<proteinExistence type="predicted"/>
<dbReference type="InterPro" id="IPR009078">
    <property type="entry name" value="Ferritin-like_SF"/>
</dbReference>
<sequence length="56" mass="6709">MPEYVDPVCGMVVDPKKTTYKTVYRGRIYYFCSKHCLEEFEKNPEYYLTHGPRGMH</sequence>
<dbReference type="Pfam" id="PF04945">
    <property type="entry name" value="YHS"/>
    <property type="match status" value="1"/>
</dbReference>
<dbReference type="Gene3D" id="1.10.620.20">
    <property type="entry name" value="Ribonucleotide Reductase, subunit A"/>
    <property type="match status" value="1"/>
</dbReference>
<dbReference type="AlphaFoldDB" id="A0ABD4Z8W3"/>
<accession>A0ABD4Z8W3</accession>
<dbReference type="SMART" id="SM00746">
    <property type="entry name" value="TRASH"/>
    <property type="match status" value="1"/>
</dbReference>
<dbReference type="Proteomes" id="UP001529235">
    <property type="component" value="Unassembled WGS sequence"/>
</dbReference>